<dbReference type="Proteomes" id="UP000824082">
    <property type="component" value="Unassembled WGS sequence"/>
</dbReference>
<dbReference type="GO" id="GO:0005737">
    <property type="term" value="C:cytoplasm"/>
    <property type="evidence" value="ECO:0007669"/>
    <property type="project" value="TreeGrafter"/>
</dbReference>
<dbReference type="SUPFAM" id="SSF51556">
    <property type="entry name" value="Metallo-dependent hydrolases"/>
    <property type="match status" value="1"/>
</dbReference>
<feature type="domain" description="Amidohydrolase-related" evidence="2">
    <location>
        <begin position="3"/>
        <end position="269"/>
    </location>
</feature>
<organism evidence="3 4">
    <name type="scientific">Candidatus Egerieicola faecale</name>
    <dbReference type="NCBI Taxonomy" id="2840774"/>
    <lineage>
        <taxon>Bacteria</taxon>
        <taxon>Bacillati</taxon>
        <taxon>Bacillota</taxon>
        <taxon>Clostridia</taxon>
        <taxon>Eubacteriales</taxon>
        <taxon>Oscillospiraceae</taxon>
        <taxon>Oscillospiraceae incertae sedis</taxon>
        <taxon>Candidatus Egerieicola</taxon>
    </lineage>
</organism>
<comment type="caution">
    <text evidence="3">The sequence shown here is derived from an EMBL/GenBank/DDBJ whole genome shotgun (WGS) entry which is preliminary data.</text>
</comment>
<dbReference type="InterPro" id="IPR006680">
    <property type="entry name" value="Amidohydro-rel"/>
</dbReference>
<dbReference type="GO" id="GO:0016831">
    <property type="term" value="F:carboxy-lyase activity"/>
    <property type="evidence" value="ECO:0007669"/>
    <property type="project" value="InterPro"/>
</dbReference>
<dbReference type="InterPro" id="IPR032466">
    <property type="entry name" value="Metal_Hydrolase"/>
</dbReference>
<dbReference type="AlphaFoldDB" id="A0A9D1IQH3"/>
<reference evidence="3" key="2">
    <citation type="journal article" date="2021" name="PeerJ">
        <title>Extensive microbial diversity within the chicken gut microbiome revealed by metagenomics and culture.</title>
        <authorList>
            <person name="Gilroy R."/>
            <person name="Ravi A."/>
            <person name="Getino M."/>
            <person name="Pursley I."/>
            <person name="Horton D.L."/>
            <person name="Alikhan N.F."/>
            <person name="Baker D."/>
            <person name="Gharbi K."/>
            <person name="Hall N."/>
            <person name="Watson M."/>
            <person name="Adriaenssens E.M."/>
            <person name="Foster-Nyarko E."/>
            <person name="Jarju S."/>
            <person name="Secka A."/>
            <person name="Antonio M."/>
            <person name="Oren A."/>
            <person name="Chaudhuri R.R."/>
            <person name="La Ragione R."/>
            <person name="Hildebrand F."/>
            <person name="Pallen M.J."/>
        </authorList>
    </citation>
    <scope>NUCLEOTIDE SEQUENCE</scope>
    <source>
        <strain evidence="3">4509</strain>
    </source>
</reference>
<evidence type="ECO:0000313" key="3">
    <source>
        <dbReference type="EMBL" id="HIU41433.1"/>
    </source>
</evidence>
<dbReference type="Pfam" id="PF04909">
    <property type="entry name" value="Amidohydro_2"/>
    <property type="match status" value="1"/>
</dbReference>
<dbReference type="GO" id="GO:0016787">
    <property type="term" value="F:hydrolase activity"/>
    <property type="evidence" value="ECO:0007669"/>
    <property type="project" value="InterPro"/>
</dbReference>
<name>A0A9D1IQH3_9FIRM</name>
<gene>
    <name evidence="3" type="ORF">IAD19_02650</name>
</gene>
<dbReference type="InterPro" id="IPR032465">
    <property type="entry name" value="ACMSD"/>
</dbReference>
<evidence type="ECO:0000313" key="4">
    <source>
        <dbReference type="Proteomes" id="UP000824082"/>
    </source>
</evidence>
<protein>
    <submittedName>
        <fullName evidence="3">Amidohydrolase family protein</fullName>
    </submittedName>
</protein>
<accession>A0A9D1IQH3</accession>
<sequence length="270" mass="30285">MIIDFHTHIFPDTLAVKTIPMLAQRSHTQPHTDGTAAGLLGHMEESGVDVSVVLPVVTAPRQFDSINRFAAQINEQESKKSSGPRLLSFGGIHPDNDNPKALLRQLKEQGFLGIKLHPDYQGVFINDIRNLRILEAAAELDLIVTIHAGVDIGLPEPVHCPPDKMREVFKQIPYSKIVLAHTGGWQQWDMVEEYLVDLPLYFDLSFSLPFLSNQQMLRILTAHTPQRCLFATDSPWGNQADTLRRLKELPLPESWLDQLCSGTAKTLLGW</sequence>
<keyword evidence="1" id="KW-0456">Lyase</keyword>
<evidence type="ECO:0000256" key="1">
    <source>
        <dbReference type="ARBA" id="ARBA00023239"/>
    </source>
</evidence>
<dbReference type="PANTHER" id="PTHR21240:SF28">
    <property type="entry name" value="ISO-OROTATE DECARBOXYLASE (EUROFUNG)"/>
    <property type="match status" value="1"/>
</dbReference>
<reference evidence="3" key="1">
    <citation type="submission" date="2020-10" db="EMBL/GenBank/DDBJ databases">
        <authorList>
            <person name="Gilroy R."/>
        </authorList>
    </citation>
    <scope>NUCLEOTIDE SEQUENCE</scope>
    <source>
        <strain evidence="3">4509</strain>
    </source>
</reference>
<dbReference type="GO" id="GO:0019748">
    <property type="term" value="P:secondary metabolic process"/>
    <property type="evidence" value="ECO:0007669"/>
    <property type="project" value="TreeGrafter"/>
</dbReference>
<dbReference type="PANTHER" id="PTHR21240">
    <property type="entry name" value="2-AMINO-3-CARBOXYLMUCONATE-6-SEMIALDEHYDE DECARBOXYLASE"/>
    <property type="match status" value="1"/>
</dbReference>
<dbReference type="EMBL" id="DVMX01000049">
    <property type="protein sequence ID" value="HIU41433.1"/>
    <property type="molecule type" value="Genomic_DNA"/>
</dbReference>
<dbReference type="Gene3D" id="3.20.20.140">
    <property type="entry name" value="Metal-dependent hydrolases"/>
    <property type="match status" value="1"/>
</dbReference>
<proteinExistence type="predicted"/>
<evidence type="ECO:0000259" key="2">
    <source>
        <dbReference type="Pfam" id="PF04909"/>
    </source>
</evidence>
<dbReference type="CDD" id="cd01292">
    <property type="entry name" value="metallo-dependent_hydrolases"/>
    <property type="match status" value="1"/>
</dbReference>